<dbReference type="CDD" id="cd07185">
    <property type="entry name" value="OmpA_C-like"/>
    <property type="match status" value="1"/>
</dbReference>
<dbReference type="InterPro" id="IPR006665">
    <property type="entry name" value="OmpA-like"/>
</dbReference>
<dbReference type="Pfam" id="PF16234">
    <property type="entry name" value="DUF4892"/>
    <property type="match status" value="1"/>
</dbReference>
<dbReference type="GO" id="GO:0009279">
    <property type="term" value="C:cell outer membrane"/>
    <property type="evidence" value="ECO:0007669"/>
    <property type="project" value="UniProtKB-SubCell"/>
</dbReference>
<protein>
    <recommendedName>
        <fullName evidence="5">OmpA-like domain-containing protein</fullName>
    </recommendedName>
</protein>
<comment type="subcellular location">
    <subcellularLocation>
        <location evidence="1">Cell outer membrane</location>
    </subcellularLocation>
</comment>
<dbReference type="EMBL" id="QNBC01000003">
    <property type="protein sequence ID" value="RKX68099.1"/>
    <property type="molecule type" value="Genomic_DNA"/>
</dbReference>
<dbReference type="InterPro" id="IPR032608">
    <property type="entry name" value="DUF4892"/>
</dbReference>
<evidence type="ECO:0000313" key="6">
    <source>
        <dbReference type="EMBL" id="RKX68099.1"/>
    </source>
</evidence>
<dbReference type="PANTHER" id="PTHR30329:SF21">
    <property type="entry name" value="LIPOPROTEIN YIAD-RELATED"/>
    <property type="match status" value="1"/>
</dbReference>
<proteinExistence type="predicted"/>
<comment type="caution">
    <text evidence="6">The sequence shown here is derived from an EMBL/GenBank/DDBJ whole genome shotgun (WGS) entry which is preliminary data.</text>
</comment>
<organism evidence="6 7">
    <name type="scientific">candidate division TA06 bacterium</name>
    <dbReference type="NCBI Taxonomy" id="2250710"/>
    <lineage>
        <taxon>Bacteria</taxon>
        <taxon>Bacteria division TA06</taxon>
    </lineage>
</organism>
<evidence type="ECO:0000256" key="1">
    <source>
        <dbReference type="ARBA" id="ARBA00004442"/>
    </source>
</evidence>
<dbReference type="InterPro" id="IPR036737">
    <property type="entry name" value="OmpA-like_sf"/>
</dbReference>
<gene>
    <name evidence="6" type="ORF">DRP44_00490</name>
</gene>
<dbReference type="SUPFAM" id="SSF103088">
    <property type="entry name" value="OmpA-like"/>
    <property type="match status" value="1"/>
</dbReference>
<evidence type="ECO:0000256" key="3">
    <source>
        <dbReference type="ARBA" id="ARBA00023237"/>
    </source>
</evidence>
<sequence length="346" mass="39398">MKDYNQFSVAKVLKIVFFQKGDFIMKKITLILVIALMFSTNLFALETEDIKGAKDNPLISRFDNSVIVYYNTVKWDTYILPVSKIIKVEGQNAWKKKLKLEGEVNRIQYVTDKNNNASFVYMNYLSALKKSGWEILFSGNGSNELGNSSYEWQYTMFGEGLDLGDKFGGKYNFRGSDYAYIAAKFEENDTSYYAMIYIIEKDDFTMINQDIIKVKNPDLGLVTAKQLTEKIDKKGHLALDGIFFETGKATITEKSIPALKNIAGYLNNHKNKKFFIVGHTDNMGNFQDNMTLSENRAKAVMNELINKYGVDKNQLQAYGVANLSPITSNSTEKGRAKNRRVEIVEQ</sequence>
<dbReference type="PROSITE" id="PS51123">
    <property type="entry name" value="OMPA_2"/>
    <property type="match status" value="1"/>
</dbReference>
<feature type="domain" description="OmpA-like" evidence="5">
    <location>
        <begin position="231"/>
        <end position="346"/>
    </location>
</feature>
<dbReference type="Pfam" id="PF00691">
    <property type="entry name" value="OmpA"/>
    <property type="match status" value="1"/>
</dbReference>
<dbReference type="PANTHER" id="PTHR30329">
    <property type="entry name" value="STATOR ELEMENT OF FLAGELLAR MOTOR COMPLEX"/>
    <property type="match status" value="1"/>
</dbReference>
<name>A0A660SBH8_UNCT6</name>
<dbReference type="AlphaFoldDB" id="A0A660SBH8"/>
<dbReference type="InterPro" id="IPR006664">
    <property type="entry name" value="OMP_bac"/>
</dbReference>
<dbReference type="Proteomes" id="UP000282321">
    <property type="component" value="Unassembled WGS sequence"/>
</dbReference>
<dbReference type="InterPro" id="IPR050330">
    <property type="entry name" value="Bact_OuterMem_StrucFunc"/>
</dbReference>
<reference evidence="6 7" key="1">
    <citation type="submission" date="2018-06" db="EMBL/GenBank/DDBJ databases">
        <title>Extensive metabolic versatility and redundancy in microbially diverse, dynamic hydrothermal sediments.</title>
        <authorList>
            <person name="Dombrowski N."/>
            <person name="Teske A."/>
            <person name="Baker B.J."/>
        </authorList>
    </citation>
    <scope>NUCLEOTIDE SEQUENCE [LARGE SCALE GENOMIC DNA]</scope>
    <source>
        <strain evidence="6">B35_G9</strain>
    </source>
</reference>
<dbReference type="PRINTS" id="PR01021">
    <property type="entry name" value="OMPADOMAIN"/>
</dbReference>
<accession>A0A660SBH8</accession>
<keyword evidence="3" id="KW-0998">Cell outer membrane</keyword>
<dbReference type="Gene3D" id="3.30.1330.60">
    <property type="entry name" value="OmpA-like domain"/>
    <property type="match status" value="1"/>
</dbReference>
<evidence type="ECO:0000256" key="4">
    <source>
        <dbReference type="PROSITE-ProRule" id="PRU00473"/>
    </source>
</evidence>
<keyword evidence="2 4" id="KW-0472">Membrane</keyword>
<evidence type="ECO:0000256" key="2">
    <source>
        <dbReference type="ARBA" id="ARBA00023136"/>
    </source>
</evidence>
<evidence type="ECO:0000259" key="5">
    <source>
        <dbReference type="PROSITE" id="PS51123"/>
    </source>
</evidence>
<evidence type="ECO:0000313" key="7">
    <source>
        <dbReference type="Proteomes" id="UP000282321"/>
    </source>
</evidence>